<comment type="caution">
    <text evidence="7">The sequence shown here is derived from an EMBL/GenBank/DDBJ whole genome shotgun (WGS) entry which is preliminary data.</text>
</comment>
<evidence type="ECO:0000256" key="2">
    <source>
        <dbReference type="ARBA" id="ARBA00022741"/>
    </source>
</evidence>
<evidence type="ECO:0000313" key="8">
    <source>
        <dbReference type="Proteomes" id="UP000191980"/>
    </source>
</evidence>
<dbReference type="SUPFAM" id="SSF82544">
    <property type="entry name" value="GckA/TtuD-like"/>
    <property type="match status" value="1"/>
</dbReference>
<dbReference type="STRING" id="1420851.AU255_03985"/>
<dbReference type="AlphaFoldDB" id="A0A1V8M691"/>
<dbReference type="InterPro" id="IPR037035">
    <property type="entry name" value="GK-like_C_sf"/>
</dbReference>
<dbReference type="PANTHER" id="PTHR12227">
    <property type="entry name" value="GLYCERATE KINASE"/>
    <property type="match status" value="1"/>
</dbReference>
<evidence type="ECO:0000259" key="5">
    <source>
        <dbReference type="Pfam" id="PF05161"/>
    </source>
</evidence>
<dbReference type="EMBL" id="LPUF01000001">
    <property type="protein sequence ID" value="OQK17067.1"/>
    <property type="molecule type" value="Genomic_DNA"/>
</dbReference>
<feature type="domain" description="MOFRL-associated" evidence="6">
    <location>
        <begin position="11"/>
        <end position="255"/>
    </location>
</feature>
<sequence length="454" mass="47842">MPKIDQLRLDAEQIFLSGISAADPYLAVKRCLHSDAQQLQISLDMNSSGNKRNGAWQKIHLIAFGKAACTMVKAAQEVIPAHLLAGPGIAVCNYENITAIDNIDVIGASHPLPDQAGFSGALRIAEIAQQAHAGELVLVLVSGGGSALIPYPAEGISLEQKIATTNLLLASGASINDVNCVRKHLSRLKGGGLAKMAAPADLHALILSDVLGDELSAIASGPTVADSTTFSDAIKVFTDKQLWDKVPVSVQNHLKQGEQGFIDETPKADAQLFKHTAYTLVGSNAISVHAIMHAAESLNYQLHLYSDQLTGEATKVAEDLVQYAQALLAQGINKPCAILAGGETTVTLHGTGLGGRNQEMALAFALAAEQQQFQADWVFLSGGTDGRDGPTDAAGGIVDSQTISRWHNAAIEAEQYLANNDSYHALQISKDLLITGATGTNVADLQILLIQPKS</sequence>
<gene>
    <name evidence="7" type="ORF">AU255_03985</name>
</gene>
<proteinExistence type="predicted"/>
<name>A0A1V8M691_9GAMM</name>
<organism evidence="7 8">
    <name type="scientific">Methyloprofundus sedimenti</name>
    <dbReference type="NCBI Taxonomy" id="1420851"/>
    <lineage>
        <taxon>Bacteria</taxon>
        <taxon>Pseudomonadati</taxon>
        <taxon>Pseudomonadota</taxon>
        <taxon>Gammaproteobacteria</taxon>
        <taxon>Methylococcales</taxon>
        <taxon>Methylococcaceae</taxon>
        <taxon>Methyloprofundus</taxon>
    </lineage>
</organism>
<keyword evidence="1" id="KW-0808">Transferase</keyword>
<dbReference type="Proteomes" id="UP000191980">
    <property type="component" value="Unassembled WGS sequence"/>
</dbReference>
<evidence type="ECO:0000256" key="1">
    <source>
        <dbReference type="ARBA" id="ARBA00022679"/>
    </source>
</evidence>
<keyword evidence="2" id="KW-0547">Nucleotide-binding</keyword>
<keyword evidence="3 7" id="KW-0418">Kinase</keyword>
<dbReference type="InterPro" id="IPR007835">
    <property type="entry name" value="MOFRL"/>
</dbReference>
<feature type="domain" description="MOFRL" evidence="5">
    <location>
        <begin position="336"/>
        <end position="444"/>
    </location>
</feature>
<dbReference type="GO" id="GO:0005737">
    <property type="term" value="C:cytoplasm"/>
    <property type="evidence" value="ECO:0007669"/>
    <property type="project" value="TreeGrafter"/>
</dbReference>
<dbReference type="GO" id="GO:0008887">
    <property type="term" value="F:glycerate kinase activity"/>
    <property type="evidence" value="ECO:0007669"/>
    <property type="project" value="InterPro"/>
</dbReference>
<dbReference type="Gene3D" id="3.40.1480.10">
    <property type="entry name" value="MOFRL domain"/>
    <property type="match status" value="1"/>
</dbReference>
<dbReference type="Pfam" id="PF05161">
    <property type="entry name" value="MOFRL"/>
    <property type="match status" value="1"/>
</dbReference>
<accession>A0A1V8M691</accession>
<evidence type="ECO:0000256" key="4">
    <source>
        <dbReference type="ARBA" id="ARBA00022840"/>
    </source>
</evidence>
<dbReference type="GO" id="GO:0005524">
    <property type="term" value="F:ATP binding"/>
    <property type="evidence" value="ECO:0007669"/>
    <property type="project" value="UniProtKB-KW"/>
</dbReference>
<dbReference type="RefSeq" id="WP_080521682.1">
    <property type="nucleotide sequence ID" value="NZ_LPUF01000001.1"/>
</dbReference>
<protein>
    <submittedName>
        <fullName evidence="7">Glycerate kinase</fullName>
    </submittedName>
</protein>
<dbReference type="Gene3D" id="3.40.50.10180">
    <property type="entry name" value="Glycerate kinase, MOFRL-like N-terminal domain"/>
    <property type="match status" value="1"/>
</dbReference>
<dbReference type="PANTHER" id="PTHR12227:SF0">
    <property type="entry name" value="GLYCERATE KINASE"/>
    <property type="match status" value="1"/>
</dbReference>
<dbReference type="FunFam" id="3.40.50.10180:FF:000001">
    <property type="entry name" value="Glycerate kinase"/>
    <property type="match status" value="1"/>
</dbReference>
<evidence type="ECO:0000313" key="7">
    <source>
        <dbReference type="EMBL" id="OQK17067.1"/>
    </source>
</evidence>
<dbReference type="Pfam" id="PF13660">
    <property type="entry name" value="DUF4147"/>
    <property type="match status" value="1"/>
</dbReference>
<reference evidence="7 8" key="1">
    <citation type="submission" date="2015-12" db="EMBL/GenBank/DDBJ databases">
        <authorList>
            <person name="Shamseldin A."/>
            <person name="Moawad H."/>
            <person name="Abd El-Rahim W.M."/>
            <person name="Sadowsky M.J."/>
        </authorList>
    </citation>
    <scope>NUCLEOTIDE SEQUENCE [LARGE SCALE GENOMIC DNA]</scope>
    <source>
        <strain evidence="7 8">WF1</strain>
    </source>
</reference>
<evidence type="ECO:0000256" key="3">
    <source>
        <dbReference type="ARBA" id="ARBA00022777"/>
    </source>
</evidence>
<dbReference type="InterPro" id="IPR038614">
    <property type="entry name" value="GK_N_sf"/>
</dbReference>
<dbReference type="InterPro" id="IPR025286">
    <property type="entry name" value="MOFRL_assoc_dom"/>
</dbReference>
<dbReference type="InterPro" id="IPR039760">
    <property type="entry name" value="MOFRL_protein"/>
</dbReference>
<keyword evidence="8" id="KW-1185">Reference proteome</keyword>
<keyword evidence="4" id="KW-0067">ATP-binding</keyword>
<evidence type="ECO:0000259" key="6">
    <source>
        <dbReference type="Pfam" id="PF13660"/>
    </source>
</evidence>
<dbReference type="OrthoDB" id="9766552at2"/>